<keyword evidence="4 7" id="KW-0949">S-adenosyl-L-methionine</keyword>
<dbReference type="Pfam" id="PF00588">
    <property type="entry name" value="SpoU_methylase"/>
    <property type="match status" value="1"/>
</dbReference>
<proteinExistence type="inferred from homology"/>
<dbReference type="PANTHER" id="PTHR43453">
    <property type="entry name" value="RRNA METHYLASE-LIKE"/>
    <property type="match status" value="1"/>
</dbReference>
<dbReference type="Proteomes" id="UP000501408">
    <property type="component" value="Chromosome 1"/>
</dbReference>
<feature type="binding site" evidence="7">
    <location>
        <position position="149"/>
    </location>
    <ligand>
        <name>S-adenosyl-L-methionine</name>
        <dbReference type="ChEBI" id="CHEBI:59789"/>
    </ligand>
</feature>
<dbReference type="InterPro" id="IPR029026">
    <property type="entry name" value="tRNA_m1G_MTases_N"/>
</dbReference>
<reference evidence="10 11" key="1">
    <citation type="submission" date="2020-03" db="EMBL/GenBank/DDBJ databases">
        <title>Genome mining reveals the biosynthetic pathways of PHA and ectoines of the halophilic strain Salinivibrio costicola M318 isolated from fermented shrimp paste.</title>
        <authorList>
            <person name="Doan T.V."/>
            <person name="Tran L.T."/>
            <person name="Trieu T.A."/>
            <person name="Nguyen Q.V."/>
            <person name="Quach T.N."/>
            <person name="Phi T.Q."/>
            <person name="Kumar S."/>
        </authorList>
    </citation>
    <scope>NUCLEOTIDE SEQUENCE [LARGE SCALE GENOMIC DNA]</scope>
    <source>
        <strain evidence="10 11">M318</strain>
    </source>
</reference>
<dbReference type="EC" id="2.1.1.34" evidence="7"/>
<keyword evidence="11" id="KW-1185">Reference proteome</keyword>
<dbReference type="RefSeq" id="WP_069588985.1">
    <property type="nucleotide sequence ID" value="NZ_CP050266.1"/>
</dbReference>
<keyword evidence="3 7" id="KW-0808">Transferase</keyword>
<feature type="binding site" evidence="7">
    <location>
        <position position="140"/>
    </location>
    <ligand>
        <name>S-adenosyl-L-methionine</name>
        <dbReference type="ChEBI" id="CHEBI:59789"/>
    </ligand>
</feature>
<evidence type="ECO:0000256" key="5">
    <source>
        <dbReference type="ARBA" id="ARBA00022694"/>
    </source>
</evidence>
<dbReference type="Gene3D" id="3.40.1280.10">
    <property type="match status" value="1"/>
</dbReference>
<dbReference type="InterPro" id="IPR029028">
    <property type="entry name" value="Alpha/beta_knot_MTases"/>
</dbReference>
<comment type="catalytic activity">
    <reaction evidence="7">
        <text>guanosine(18) in tRNA + S-adenosyl-L-methionine = 2'-O-methylguanosine(18) in tRNA + S-adenosyl-L-homocysteine + H(+)</text>
        <dbReference type="Rhea" id="RHEA:20077"/>
        <dbReference type="Rhea" id="RHEA-COMP:10190"/>
        <dbReference type="Rhea" id="RHEA-COMP:10192"/>
        <dbReference type="ChEBI" id="CHEBI:15378"/>
        <dbReference type="ChEBI" id="CHEBI:57856"/>
        <dbReference type="ChEBI" id="CHEBI:59789"/>
        <dbReference type="ChEBI" id="CHEBI:74269"/>
        <dbReference type="ChEBI" id="CHEBI:74445"/>
        <dbReference type="EC" id="2.1.1.34"/>
    </reaction>
</comment>
<dbReference type="HAMAP" id="MF_02060">
    <property type="entry name" value="tRNA_methyltr_TrmH"/>
    <property type="match status" value="1"/>
</dbReference>
<evidence type="ECO:0000259" key="8">
    <source>
        <dbReference type="Pfam" id="PF00588"/>
    </source>
</evidence>
<evidence type="ECO:0000313" key="11">
    <source>
        <dbReference type="Proteomes" id="UP000501408"/>
    </source>
</evidence>
<dbReference type="Pfam" id="PF12105">
    <property type="entry name" value="SpoU_methylas_C"/>
    <property type="match status" value="1"/>
</dbReference>
<evidence type="ECO:0000256" key="4">
    <source>
        <dbReference type="ARBA" id="ARBA00022691"/>
    </source>
</evidence>
<keyword evidence="2 7" id="KW-0489">Methyltransferase</keyword>
<feature type="domain" description="tRNA/rRNA methyltransferase SpoU type" evidence="8">
    <location>
        <begin position="20"/>
        <end position="160"/>
    </location>
</feature>
<comment type="similarity">
    <text evidence="7">Belongs to the class IV-like SAM-binding methyltransferase superfamily. RNA methyltransferase TrmH family.</text>
</comment>
<dbReference type="InterPro" id="IPR022724">
    <property type="entry name" value="rRNA_MeTrfase_SpoU_C"/>
</dbReference>
<evidence type="ECO:0000259" key="9">
    <source>
        <dbReference type="Pfam" id="PF12105"/>
    </source>
</evidence>
<gene>
    <name evidence="7 10" type="primary">trmH</name>
    <name evidence="10" type="ORF">HBA18_00595</name>
</gene>
<evidence type="ECO:0000256" key="3">
    <source>
        <dbReference type="ARBA" id="ARBA00022679"/>
    </source>
</evidence>
<accession>A0ABX6K095</accession>
<feature type="binding site" evidence="7">
    <location>
        <position position="97"/>
    </location>
    <ligand>
        <name>S-adenosyl-L-methionine</name>
        <dbReference type="ChEBI" id="CHEBI:59789"/>
    </ligand>
</feature>
<comment type="function">
    <text evidence="7">Catalyzes the 2'-O methylation of guanosine at position 18 in tRNA.</text>
</comment>
<organism evidence="10 11">
    <name type="scientific">Salinivibrio costicola</name>
    <name type="common">Vibrio costicola</name>
    <dbReference type="NCBI Taxonomy" id="51367"/>
    <lineage>
        <taxon>Bacteria</taxon>
        <taxon>Pseudomonadati</taxon>
        <taxon>Pseudomonadota</taxon>
        <taxon>Gammaproteobacteria</taxon>
        <taxon>Vibrionales</taxon>
        <taxon>Vibrionaceae</taxon>
        <taxon>Salinivibrio</taxon>
    </lineage>
</organism>
<dbReference type="EMBL" id="CP050266">
    <property type="protein sequence ID" value="QIR05006.1"/>
    <property type="molecule type" value="Genomic_DNA"/>
</dbReference>
<evidence type="ECO:0000256" key="2">
    <source>
        <dbReference type="ARBA" id="ARBA00022603"/>
    </source>
</evidence>
<dbReference type="InterPro" id="IPR001537">
    <property type="entry name" value="SpoU_MeTrfase"/>
</dbReference>
<keyword evidence="6 7" id="KW-0694">RNA-binding</keyword>
<sequence>MTPERFERIHQVLAQRQPDLTVCMEKVHKPNNISAIIRTADAVGVHRLHAVWPKGSKMRALGGTSAGSRNWVDVQTHDSTAEAFDALHAQGMQILVTNLSDTAIDFRDVDYTRPTAIVLGQEKEGISREALDKADQDILIPMVGMVQSLNVSVASALILYEAQRQRQLAGMYQRAHTRIPDEEVHKILFERGHPVLARVAKQKGLPYPPLDEHGQIVADEAWWSAMQAAKHKRSK</sequence>
<evidence type="ECO:0000313" key="10">
    <source>
        <dbReference type="EMBL" id="QIR05006.1"/>
    </source>
</evidence>
<dbReference type="NCBIfam" id="NF008295">
    <property type="entry name" value="PRK11081.1"/>
    <property type="match status" value="1"/>
</dbReference>
<dbReference type="PANTHER" id="PTHR43453:SF1">
    <property type="entry name" value="TRNA_RRNA METHYLTRANSFERASE SPOU TYPE DOMAIN-CONTAINING PROTEIN"/>
    <property type="match status" value="1"/>
</dbReference>
<protein>
    <recommendedName>
        <fullName evidence="7">tRNA (guanosine(18)-2'-O)-methyltransferase</fullName>
        <ecNumber evidence="7">2.1.1.34</ecNumber>
    </recommendedName>
    <alternativeName>
        <fullName evidence="7">tRNA [Gm18] methyltransferase</fullName>
    </alternativeName>
</protein>
<dbReference type="CDD" id="cd18092">
    <property type="entry name" value="SpoU-like_TrmH"/>
    <property type="match status" value="1"/>
</dbReference>
<feature type="domain" description="RNA methyltransferase SpoU/TrmH type C-terminal" evidence="9">
    <location>
        <begin position="164"/>
        <end position="219"/>
    </location>
</feature>
<name>A0ABX6K095_SALCS</name>
<keyword evidence="1 7" id="KW-0820">tRNA-binding</keyword>
<keyword evidence="5 7" id="KW-0819">tRNA processing</keyword>
<evidence type="ECO:0000256" key="6">
    <source>
        <dbReference type="ARBA" id="ARBA00022884"/>
    </source>
</evidence>
<dbReference type="InterPro" id="IPR033671">
    <property type="entry name" value="TrmH"/>
</dbReference>
<evidence type="ECO:0000256" key="1">
    <source>
        <dbReference type="ARBA" id="ARBA00022555"/>
    </source>
</evidence>
<comment type="caution">
    <text evidence="7">Lacks conserved residue(s) required for the propagation of feature annotation.</text>
</comment>
<dbReference type="SUPFAM" id="SSF75217">
    <property type="entry name" value="alpha/beta knot"/>
    <property type="match status" value="1"/>
</dbReference>
<evidence type="ECO:0000256" key="7">
    <source>
        <dbReference type="HAMAP-Rule" id="MF_02060"/>
    </source>
</evidence>